<dbReference type="NCBIfam" id="NF033563">
    <property type="entry name" value="transpos_IS30"/>
    <property type="match status" value="1"/>
</dbReference>
<dbReference type="Proteomes" id="UP001208364">
    <property type="component" value="Unassembled WGS sequence"/>
</dbReference>
<dbReference type="InterPro" id="IPR036397">
    <property type="entry name" value="RNaseH_sf"/>
</dbReference>
<dbReference type="RefSeq" id="WP_052010840.1">
    <property type="nucleotide sequence ID" value="NZ_JAOQJR010000012.1"/>
</dbReference>
<dbReference type="PANTHER" id="PTHR10948:SF23">
    <property type="entry name" value="TRANSPOSASE INSI FOR INSERTION SEQUENCE ELEMENT IS30A-RELATED"/>
    <property type="match status" value="1"/>
</dbReference>
<dbReference type="PANTHER" id="PTHR10948">
    <property type="entry name" value="TRANSPOSASE"/>
    <property type="match status" value="1"/>
</dbReference>
<dbReference type="SUPFAM" id="SSF53098">
    <property type="entry name" value="Ribonuclease H-like"/>
    <property type="match status" value="1"/>
</dbReference>
<dbReference type="Gene3D" id="3.30.420.10">
    <property type="entry name" value="Ribonuclease H-like superfamily/Ribonuclease H"/>
    <property type="match status" value="1"/>
</dbReference>
<keyword evidence="3" id="KW-1185">Reference proteome</keyword>
<gene>
    <name evidence="2" type="ORF">OCV55_11000</name>
</gene>
<name>A0ABT2SWH3_9FIRM</name>
<feature type="domain" description="Integrase catalytic" evidence="1">
    <location>
        <begin position="192"/>
        <end position="363"/>
    </location>
</feature>
<accession>A0ABT2SWH3</accession>
<dbReference type="InterPro" id="IPR012337">
    <property type="entry name" value="RNaseH-like_sf"/>
</dbReference>
<dbReference type="PROSITE" id="PS50994">
    <property type="entry name" value="INTEGRASE"/>
    <property type="match status" value="1"/>
</dbReference>
<organism evidence="2 3">
    <name type="scientific">[Clostridium] ammoniilyticum</name>
    <dbReference type="NCBI Taxonomy" id="2981784"/>
    <lineage>
        <taxon>Bacteria</taxon>
        <taxon>Bacillati</taxon>
        <taxon>Bacillota</taxon>
        <taxon>Erysipelotrichia</taxon>
        <taxon>Erysipelotrichales</taxon>
        <taxon>Coprobacillaceae</taxon>
        <taxon>Faecalibacillus</taxon>
    </lineage>
</organism>
<protein>
    <submittedName>
        <fullName evidence="2">IS30 family transposase</fullName>
    </submittedName>
</protein>
<proteinExistence type="predicted"/>
<sequence>MNTINISQKTKNKHLDFSHYEYIINSLIMFNASYSGKRNIGKTQFIKNLALDVGTSVSNIYSIIKDATVSIRDTHLNKHFELSALAAFQKRSKNHKIPNNSKFDKATDFISLVENEIKSNKLSSIDETINYLIIHQRDKINDMETVSTKTFYNYVHQGKTSIKPIDLPRMVRRKTKKNWKTYIPKRQKGVSITERPESVDSREAFGHWEGDLVTGPRDGQNGAYLTLLERKTRFYYMIPISSKSSKKVYMQINKLHKFYGDSFKDIFKSITFDNGSEFSRWKDMEVKPNTKEKRTKIYFGRPYHSCDRASNENCNGLIRYFIQKGTDINTIDKKTSIDINNKINQKKRKILGYLPAEKLFLDELAKLNVTENTIFYKN</sequence>
<dbReference type="EMBL" id="JAOQJR010000012">
    <property type="protein sequence ID" value="MCU6739187.1"/>
    <property type="molecule type" value="Genomic_DNA"/>
</dbReference>
<evidence type="ECO:0000313" key="2">
    <source>
        <dbReference type="EMBL" id="MCU6739187.1"/>
    </source>
</evidence>
<evidence type="ECO:0000313" key="3">
    <source>
        <dbReference type="Proteomes" id="UP001208364"/>
    </source>
</evidence>
<dbReference type="InterPro" id="IPR051917">
    <property type="entry name" value="Transposase-Integrase"/>
</dbReference>
<evidence type="ECO:0000259" key="1">
    <source>
        <dbReference type="PROSITE" id="PS50994"/>
    </source>
</evidence>
<reference evidence="2 3" key="1">
    <citation type="journal article" date="2021" name="ISME Commun">
        <title>Automated analysis of genomic sequences facilitates high-throughput and comprehensive description of bacteria.</title>
        <authorList>
            <person name="Hitch T.C.A."/>
        </authorList>
    </citation>
    <scope>NUCLEOTIDE SEQUENCE [LARGE SCALE GENOMIC DNA]</scope>
    <source>
        <strain evidence="2 3">H4_15</strain>
    </source>
</reference>
<comment type="caution">
    <text evidence="2">The sequence shown here is derived from an EMBL/GenBank/DDBJ whole genome shotgun (WGS) entry which is preliminary data.</text>
</comment>
<dbReference type="InterPro" id="IPR001584">
    <property type="entry name" value="Integrase_cat-core"/>
</dbReference>
<dbReference type="InterPro" id="IPR053392">
    <property type="entry name" value="Transposase_IS30-like"/>
</dbReference>